<accession>A0A1H6AXF0</accession>
<keyword evidence="10" id="KW-1185">Reference proteome</keyword>
<feature type="transmembrane region" description="Helical" evidence="6">
    <location>
        <begin position="248"/>
        <end position="266"/>
    </location>
</feature>
<sequence>MADREDTVGSDRPAPQPGASGGKRRDPRITIAGREFDSLRREKTILLALALQLFIAAFSSFLVVGLVSLYDPGGVEGYEVDVAVTGDAAEELIRASREVRGVDARFYRSEETAMRAFHEYRATGVDAVLVAETRDERVFLRAVAPDSNVQTTVVVVQLRDVVRSFERAERTDRAAYLDSLPLELPPEAASSPYFGFTYTVLLPLLLFLPVFISGSVAVDSLTEEIDRGTLELLRVAPVSLIDVVDGKLLAAAGLAPLQAALWIGLLELNGTSVANVPPLLALVAALALLICGLGAALALLTPERRAAQFLYSIGVLFVFGGTALLPNGPINAAARLAIGSGGTAEYLSVAAVVVGSVVVYGGLRRLVGRLDADDLA</sequence>
<evidence type="ECO:0000256" key="5">
    <source>
        <dbReference type="SAM" id="MobiDB-lite"/>
    </source>
</evidence>
<dbReference type="Pfam" id="PF12698">
    <property type="entry name" value="ABC2_membrane_3"/>
    <property type="match status" value="1"/>
</dbReference>
<dbReference type="Proteomes" id="UP000236740">
    <property type="component" value="Unassembled WGS sequence"/>
</dbReference>
<evidence type="ECO:0000259" key="7">
    <source>
        <dbReference type="Pfam" id="PF12698"/>
    </source>
</evidence>
<keyword evidence="2 6" id="KW-0812">Transmembrane</keyword>
<dbReference type="EMBL" id="CP031311">
    <property type="protein sequence ID" value="QCC47806.1"/>
    <property type="molecule type" value="Genomic_DNA"/>
</dbReference>
<dbReference type="KEGG" id="hlm:DV707_09120"/>
<feature type="region of interest" description="Disordered" evidence="5">
    <location>
        <begin position="1"/>
        <end position="27"/>
    </location>
</feature>
<keyword evidence="4 6" id="KW-0472">Membrane</keyword>
<feature type="transmembrane region" description="Helical" evidence="6">
    <location>
        <begin position="278"/>
        <end position="300"/>
    </location>
</feature>
<protein>
    <submittedName>
        <fullName evidence="8">ABC transporter permease</fullName>
    </submittedName>
    <submittedName>
        <fullName evidence="9">ABC-type Na+ efflux pump, permease component</fullName>
    </submittedName>
</protein>
<evidence type="ECO:0000313" key="10">
    <source>
        <dbReference type="Proteomes" id="UP000236740"/>
    </source>
</evidence>
<evidence type="ECO:0000256" key="2">
    <source>
        <dbReference type="ARBA" id="ARBA00022692"/>
    </source>
</evidence>
<feature type="domain" description="ABC-2 type transporter transmembrane" evidence="7">
    <location>
        <begin position="61"/>
        <end position="329"/>
    </location>
</feature>
<evidence type="ECO:0000256" key="1">
    <source>
        <dbReference type="ARBA" id="ARBA00004141"/>
    </source>
</evidence>
<keyword evidence="3 6" id="KW-1133">Transmembrane helix</keyword>
<feature type="transmembrane region" description="Helical" evidence="6">
    <location>
        <begin position="44"/>
        <end position="70"/>
    </location>
</feature>
<name>A0A1H6AXF0_9EURY</name>
<dbReference type="OrthoDB" id="51659at2157"/>
<evidence type="ECO:0000313" key="11">
    <source>
        <dbReference type="Proteomes" id="UP000296733"/>
    </source>
</evidence>
<evidence type="ECO:0000256" key="3">
    <source>
        <dbReference type="ARBA" id="ARBA00022989"/>
    </source>
</evidence>
<dbReference type="Proteomes" id="UP000296733">
    <property type="component" value="Chromosome"/>
</dbReference>
<reference evidence="9 10" key="1">
    <citation type="submission" date="2016-10" db="EMBL/GenBank/DDBJ databases">
        <authorList>
            <person name="de Groot N.N."/>
        </authorList>
    </citation>
    <scope>NUCLEOTIDE SEQUENCE [LARGE SCALE GENOMIC DNA]</scope>
    <source>
        <strain evidence="9 10">CGMCC 1.10331</strain>
    </source>
</reference>
<gene>
    <name evidence="8" type="ORF">DV707_09120</name>
    <name evidence="9" type="ORF">SAMN04488133_2574</name>
</gene>
<feature type="transmembrane region" description="Helical" evidence="6">
    <location>
        <begin position="309"/>
        <end position="326"/>
    </location>
</feature>
<evidence type="ECO:0000313" key="9">
    <source>
        <dbReference type="EMBL" id="SEG53241.1"/>
    </source>
</evidence>
<dbReference type="EMBL" id="FNVN01000003">
    <property type="protein sequence ID" value="SEG53241.1"/>
    <property type="molecule type" value="Genomic_DNA"/>
</dbReference>
<proteinExistence type="predicted"/>
<dbReference type="AlphaFoldDB" id="A0A1H6AXF0"/>
<feature type="transmembrane region" description="Helical" evidence="6">
    <location>
        <begin position="346"/>
        <end position="363"/>
    </location>
</feature>
<dbReference type="GO" id="GO:0016020">
    <property type="term" value="C:membrane"/>
    <property type="evidence" value="ECO:0007669"/>
    <property type="project" value="UniProtKB-SubCell"/>
</dbReference>
<comment type="subcellular location">
    <subcellularLocation>
        <location evidence="1">Membrane</location>
        <topology evidence="1">Multi-pass membrane protein</topology>
    </subcellularLocation>
</comment>
<dbReference type="GO" id="GO:0140359">
    <property type="term" value="F:ABC-type transporter activity"/>
    <property type="evidence" value="ECO:0007669"/>
    <property type="project" value="InterPro"/>
</dbReference>
<reference evidence="8 11" key="2">
    <citation type="journal article" date="2019" name="Nat. Commun.">
        <title>A new type of DNA phosphorothioation-based antiviral system in archaea.</title>
        <authorList>
            <person name="Xiong L."/>
            <person name="Liu S."/>
            <person name="Chen S."/>
            <person name="Xiao Y."/>
            <person name="Zhu B."/>
            <person name="Gao Y."/>
            <person name="Zhang Y."/>
            <person name="Chen B."/>
            <person name="Luo J."/>
            <person name="Deng Z."/>
            <person name="Chen X."/>
            <person name="Wang L."/>
            <person name="Chen S."/>
        </authorList>
    </citation>
    <scope>NUCLEOTIDE SEQUENCE [LARGE SCALE GENOMIC DNA]</scope>
    <source>
        <strain evidence="8 11">CGMCC 1.10331</strain>
    </source>
</reference>
<organism evidence="9 10">
    <name type="scientific">Halobellus limi</name>
    <dbReference type="NCBI Taxonomy" id="699433"/>
    <lineage>
        <taxon>Archaea</taxon>
        <taxon>Methanobacteriati</taxon>
        <taxon>Methanobacteriota</taxon>
        <taxon>Stenosarchaea group</taxon>
        <taxon>Halobacteria</taxon>
        <taxon>Halobacteriales</taxon>
        <taxon>Haloferacaceae</taxon>
        <taxon>Halobellus</taxon>
    </lineage>
</organism>
<evidence type="ECO:0000256" key="4">
    <source>
        <dbReference type="ARBA" id="ARBA00023136"/>
    </source>
</evidence>
<evidence type="ECO:0000256" key="6">
    <source>
        <dbReference type="SAM" id="Phobius"/>
    </source>
</evidence>
<evidence type="ECO:0000313" key="8">
    <source>
        <dbReference type="EMBL" id="QCC47806.1"/>
    </source>
</evidence>
<dbReference type="InterPro" id="IPR013525">
    <property type="entry name" value="ABC2_TM"/>
</dbReference>
<feature type="transmembrane region" description="Helical" evidence="6">
    <location>
        <begin position="193"/>
        <end position="218"/>
    </location>
</feature>